<name>A0A8C4QEC1_EPTBU</name>
<reference evidence="5" key="2">
    <citation type="submission" date="2025-09" db="UniProtKB">
        <authorList>
            <consortium name="Ensembl"/>
        </authorList>
    </citation>
    <scope>IDENTIFICATION</scope>
</reference>
<dbReference type="SUPFAM" id="SSF54277">
    <property type="entry name" value="CAD &amp; PB1 domains"/>
    <property type="match status" value="1"/>
</dbReference>
<accession>A0A8C4QEC1</accession>
<dbReference type="AlphaFoldDB" id="A0A8C4QEC1"/>
<dbReference type="GO" id="GO:0006915">
    <property type="term" value="P:apoptotic process"/>
    <property type="evidence" value="ECO:0007669"/>
    <property type="project" value="UniProtKB-UniRule"/>
</dbReference>
<dbReference type="SMART" id="SM00266">
    <property type="entry name" value="CAD"/>
    <property type="match status" value="1"/>
</dbReference>
<feature type="region of interest" description="Disordered" evidence="3">
    <location>
        <begin position="157"/>
        <end position="176"/>
    </location>
</feature>
<dbReference type="Pfam" id="PF09033">
    <property type="entry name" value="DFF-C"/>
    <property type="match status" value="1"/>
</dbReference>
<evidence type="ECO:0000313" key="6">
    <source>
        <dbReference type="Proteomes" id="UP000694388"/>
    </source>
</evidence>
<protein>
    <recommendedName>
        <fullName evidence="4">CIDE-N domain-containing protein</fullName>
    </recommendedName>
</protein>
<evidence type="ECO:0000259" key="4">
    <source>
        <dbReference type="PROSITE" id="PS51135"/>
    </source>
</evidence>
<dbReference type="InterPro" id="IPR003508">
    <property type="entry name" value="CIDE-N_dom"/>
</dbReference>
<organism evidence="5 6">
    <name type="scientific">Eptatretus burgeri</name>
    <name type="common">Inshore hagfish</name>
    <dbReference type="NCBI Taxonomy" id="7764"/>
    <lineage>
        <taxon>Eukaryota</taxon>
        <taxon>Metazoa</taxon>
        <taxon>Chordata</taxon>
        <taxon>Craniata</taxon>
        <taxon>Vertebrata</taxon>
        <taxon>Cyclostomata</taxon>
        <taxon>Myxini</taxon>
        <taxon>Myxiniformes</taxon>
        <taxon>Myxinidae</taxon>
        <taxon>Eptatretinae</taxon>
        <taxon>Eptatretus</taxon>
    </lineage>
</organism>
<dbReference type="PANTHER" id="PTHR12306">
    <property type="entry name" value="CELL DEATH ACTIVATOR CIDE"/>
    <property type="match status" value="1"/>
</dbReference>
<dbReference type="Proteomes" id="UP000694388">
    <property type="component" value="Unplaced"/>
</dbReference>
<dbReference type="Pfam" id="PF02017">
    <property type="entry name" value="CIDE-N"/>
    <property type="match status" value="1"/>
</dbReference>
<evidence type="ECO:0000313" key="5">
    <source>
        <dbReference type="Ensembl" id="ENSEBUP00000014200.1"/>
    </source>
</evidence>
<dbReference type="PANTHER" id="PTHR12306:SF15">
    <property type="entry name" value="DNAATION FACTOR-RELATED PROTEIN 1, ISOFORM B-RELATED"/>
    <property type="match status" value="1"/>
</dbReference>
<sequence>MGVVSIGCKKLQLTVTEKKQVQVVLAEDGTLVDDEEYFSFLEPNTALVLLLPNQTWQPPLQPSHSQRDPKTAEMTEVDTGAVGEAEWLGPARRLAENPANIVLLSDNQLQAVLETKLSDLKCVINDNKQAEALQDGCQQLLDDRDRRRETLQLLQLMRDSKQQDEGTPKNEDEMDSCLVPGSIMGTSLEARLCMPQPHIGLSTEELQVHEGVENKLMLLVTAFSSITIYLNVSCCNETFFIDITFTCCSWFVVQECFISR</sequence>
<proteinExistence type="predicted"/>
<dbReference type="Gene3D" id="3.10.20.10">
    <property type="match status" value="1"/>
</dbReference>
<evidence type="ECO:0000256" key="3">
    <source>
        <dbReference type="SAM" id="MobiDB-lite"/>
    </source>
</evidence>
<feature type="domain" description="CIDE-N" evidence="4">
    <location>
        <begin position="1"/>
        <end position="58"/>
    </location>
</feature>
<keyword evidence="6" id="KW-1185">Reference proteome</keyword>
<dbReference type="InterPro" id="IPR015121">
    <property type="entry name" value="DNA_fragmentation_mid_dom"/>
</dbReference>
<dbReference type="Ensembl" id="ENSEBUT00000014776.1">
    <property type="protein sequence ID" value="ENSEBUP00000014200.1"/>
    <property type="gene ID" value="ENSEBUG00000008953.1"/>
</dbReference>
<dbReference type="PROSITE" id="PS51135">
    <property type="entry name" value="CIDE_N"/>
    <property type="match status" value="1"/>
</dbReference>
<evidence type="ECO:0000256" key="1">
    <source>
        <dbReference type="ARBA" id="ARBA00022703"/>
    </source>
</evidence>
<dbReference type="Gene3D" id="1.10.1490.10">
    <property type="entry name" value="C-terminal domain of DFF45/ICAD (DFF-C domain)"/>
    <property type="match status" value="1"/>
</dbReference>
<reference evidence="5" key="1">
    <citation type="submission" date="2025-08" db="UniProtKB">
        <authorList>
            <consortium name="Ensembl"/>
        </authorList>
    </citation>
    <scope>IDENTIFICATION</scope>
</reference>
<dbReference type="GO" id="GO:0042981">
    <property type="term" value="P:regulation of apoptotic process"/>
    <property type="evidence" value="ECO:0007669"/>
    <property type="project" value="TreeGrafter"/>
</dbReference>
<feature type="compositionally biased region" description="Basic and acidic residues" evidence="3">
    <location>
        <begin position="158"/>
        <end position="171"/>
    </location>
</feature>
<evidence type="ECO:0000256" key="2">
    <source>
        <dbReference type="PROSITE-ProRule" id="PRU00447"/>
    </source>
</evidence>
<keyword evidence="1 2" id="KW-0053">Apoptosis</keyword>